<comment type="caution">
    <text evidence="1">The sequence shown here is derived from an EMBL/GenBank/DDBJ whole genome shotgun (WGS) entry which is preliminary data.</text>
</comment>
<organism evidence="1 2">
    <name type="scientific">Bullifex porci</name>
    <dbReference type="NCBI Taxonomy" id="2606638"/>
    <lineage>
        <taxon>Bacteria</taxon>
        <taxon>Pseudomonadati</taxon>
        <taxon>Spirochaetota</taxon>
        <taxon>Spirochaetia</taxon>
        <taxon>Spirochaetales</taxon>
        <taxon>Spirochaetaceae</taxon>
        <taxon>Bullifex</taxon>
    </lineage>
</organism>
<evidence type="ECO:0000313" key="2">
    <source>
        <dbReference type="Proteomes" id="UP000460549"/>
    </source>
</evidence>
<dbReference type="AlphaFoldDB" id="A0A7X2TQK4"/>
<sequence length="310" mass="36236">MLFDSVFSSDFRTVGLIINASLEKKGLTRGEIKDIINQYSIGDANAERIYDSLVANKSWPLIEKEESGKYISTLENRFNRSMTVIEKKWLNSIIADKRMKLFIDSIKPIDESGTLFNFEDIVFFDQNNDGDPYDDKNYITCFRKVLSAIKEKRYIKLKYHSTGGKISIFSCVPIKLEYSIKNDKFRIFEGFIDDVSKTGYLRMSGIEDVEIGDYCSNFDQYNMQINQKSVVLEVTDERATKERLLLHFSPLKREAEQISDNQWRIKIYYDEDMEEEIVIDILSFGRFVKVVEPQSFIELVKKRLIKQIII</sequence>
<reference evidence="1 2" key="1">
    <citation type="submission" date="2019-08" db="EMBL/GenBank/DDBJ databases">
        <title>In-depth cultivation of the pig gut microbiome towards novel bacterial diversity and tailored functional studies.</title>
        <authorList>
            <person name="Wylensek D."/>
            <person name="Hitch T.C.A."/>
            <person name="Clavel T."/>
        </authorList>
    </citation>
    <scope>NUCLEOTIDE SEQUENCE [LARGE SCALE GENOMIC DNA]</scope>
    <source>
        <strain evidence="1 2">NM-380-WT-3C1</strain>
    </source>
</reference>
<keyword evidence="2" id="KW-1185">Reference proteome</keyword>
<dbReference type="RefSeq" id="WP_154424803.1">
    <property type="nucleotide sequence ID" value="NZ_VUNN01000004.1"/>
</dbReference>
<dbReference type="EMBL" id="VUNN01000004">
    <property type="protein sequence ID" value="MSU05902.1"/>
    <property type="molecule type" value="Genomic_DNA"/>
</dbReference>
<dbReference type="Proteomes" id="UP000460549">
    <property type="component" value="Unassembled WGS sequence"/>
</dbReference>
<accession>A0A7X2TQK4</accession>
<name>A0A7X2TQK4_9SPIO</name>
<protein>
    <submittedName>
        <fullName evidence="1">WYL domain-containing protein</fullName>
    </submittedName>
</protein>
<evidence type="ECO:0000313" key="1">
    <source>
        <dbReference type="EMBL" id="MSU05902.1"/>
    </source>
</evidence>
<proteinExistence type="predicted"/>
<gene>
    <name evidence="1" type="ORF">FYJ80_03795</name>
</gene>